<name>A0A7C4W3E2_9BACT</name>
<reference evidence="2" key="1">
    <citation type="journal article" date="2020" name="mSystems">
        <title>Genome- and Community-Level Interaction Insights into Carbon Utilization and Element Cycling Functions of Hydrothermarchaeota in Hydrothermal Sediment.</title>
        <authorList>
            <person name="Zhou Z."/>
            <person name="Liu Y."/>
            <person name="Xu W."/>
            <person name="Pan J."/>
            <person name="Luo Z.H."/>
            <person name="Li M."/>
        </authorList>
    </citation>
    <scope>NUCLEOTIDE SEQUENCE [LARGE SCALE GENOMIC DNA]</scope>
    <source>
        <strain evidence="2">SpSt-609</strain>
    </source>
</reference>
<dbReference type="PANTHER" id="PTHR33121:SF76">
    <property type="entry name" value="SIGNALING PROTEIN"/>
    <property type="match status" value="1"/>
</dbReference>
<dbReference type="InterPro" id="IPR001633">
    <property type="entry name" value="EAL_dom"/>
</dbReference>
<organism evidence="2">
    <name type="scientific">Fervidobacterium thailandense</name>
    <dbReference type="NCBI Taxonomy" id="1008305"/>
    <lineage>
        <taxon>Bacteria</taxon>
        <taxon>Thermotogati</taxon>
        <taxon>Thermotogota</taxon>
        <taxon>Thermotogae</taxon>
        <taxon>Thermotogales</taxon>
        <taxon>Fervidobacteriaceae</taxon>
        <taxon>Fervidobacterium</taxon>
    </lineage>
</organism>
<evidence type="ECO:0000313" key="2">
    <source>
        <dbReference type="EMBL" id="HGU40649.1"/>
    </source>
</evidence>
<sequence length="217" mass="24710">MNERCQRCQVLPRVTDEPKQLFCVFPLEVIKEKFKSFLKDHGCEFLDEGEFLGFEVENFKSFIVKLTGSNVFSSVELNDIHCVMLDKNTPLTVSAFKSLKPLNTWTSLVEAEEYLEMLSDGRLTAYFQPVVDVKQHKVVGFEVLARGVGKDGSIVPPGQLFDCARKTDTLFYLDRACREVAVKTAAIKKLNNYLIFIEILGSKTPHFNARIQSRFVN</sequence>
<dbReference type="Gene3D" id="3.20.20.450">
    <property type="entry name" value="EAL domain"/>
    <property type="match status" value="1"/>
</dbReference>
<gene>
    <name evidence="2" type="ORF">ENT77_05575</name>
</gene>
<dbReference type="GO" id="GO:0071111">
    <property type="term" value="F:cyclic-guanylate-specific phosphodiesterase activity"/>
    <property type="evidence" value="ECO:0007669"/>
    <property type="project" value="InterPro"/>
</dbReference>
<dbReference type="PROSITE" id="PS50883">
    <property type="entry name" value="EAL"/>
    <property type="match status" value="1"/>
</dbReference>
<accession>A0A7C4W3E2</accession>
<feature type="domain" description="EAL" evidence="1">
    <location>
        <begin position="107"/>
        <end position="217"/>
    </location>
</feature>
<dbReference type="AlphaFoldDB" id="A0A7C4W3E2"/>
<comment type="caution">
    <text evidence="2">The sequence shown here is derived from an EMBL/GenBank/DDBJ whole genome shotgun (WGS) entry which is preliminary data.</text>
</comment>
<evidence type="ECO:0000259" key="1">
    <source>
        <dbReference type="PROSITE" id="PS50883"/>
    </source>
</evidence>
<dbReference type="EMBL" id="DSZY01000027">
    <property type="protein sequence ID" value="HGU40649.1"/>
    <property type="molecule type" value="Genomic_DNA"/>
</dbReference>
<dbReference type="SUPFAM" id="SSF141868">
    <property type="entry name" value="EAL domain-like"/>
    <property type="match status" value="1"/>
</dbReference>
<proteinExistence type="predicted"/>
<dbReference type="PANTHER" id="PTHR33121">
    <property type="entry name" value="CYCLIC DI-GMP PHOSPHODIESTERASE PDEF"/>
    <property type="match status" value="1"/>
</dbReference>
<dbReference type="Pfam" id="PF00563">
    <property type="entry name" value="EAL"/>
    <property type="match status" value="1"/>
</dbReference>
<protein>
    <submittedName>
        <fullName evidence="2">EAL domain-containing protein</fullName>
    </submittedName>
</protein>
<dbReference type="InterPro" id="IPR035919">
    <property type="entry name" value="EAL_sf"/>
</dbReference>
<dbReference type="InterPro" id="IPR050706">
    <property type="entry name" value="Cyclic-di-GMP_PDE-like"/>
</dbReference>